<evidence type="ECO:0000313" key="3">
    <source>
        <dbReference type="Proteomes" id="UP001372834"/>
    </source>
</evidence>
<sequence>MYRFVKDSTSSRLFVQGTREGSDRDNVYDNGLEPDHRRPRSNLDDDLEALHTRRKFTSEVEGSNEESSRVLRNRSEGRKMITTRIIRKTTTLTRGEEQTVSESLMHTAGSVVNVVPIRSSKDYYPAIQSKKQKPKWHSVTFEVIDCPPCHIVYLNKIMRFDLDEEMR</sequence>
<gene>
    <name evidence="2" type="ORF">RUM43_012745</name>
</gene>
<reference evidence="2 3" key="1">
    <citation type="submission" date="2023-10" db="EMBL/GenBank/DDBJ databases">
        <title>Genomes of two closely related lineages of the louse Polyplax serrata with different host specificities.</title>
        <authorList>
            <person name="Martinu J."/>
            <person name="Tarabai H."/>
            <person name="Stefka J."/>
            <person name="Hypsa V."/>
        </authorList>
    </citation>
    <scope>NUCLEOTIDE SEQUENCE [LARGE SCALE GENOMIC DNA]</scope>
    <source>
        <strain evidence="2">HR10_N</strain>
    </source>
</reference>
<evidence type="ECO:0000313" key="2">
    <source>
        <dbReference type="EMBL" id="KAK6633002.1"/>
    </source>
</evidence>
<feature type="compositionally biased region" description="Basic and acidic residues" evidence="1">
    <location>
        <begin position="66"/>
        <end position="76"/>
    </location>
</feature>
<dbReference type="AlphaFoldDB" id="A0AAN8P5J1"/>
<accession>A0AAN8P5J1</accession>
<comment type="caution">
    <text evidence="2">The sequence shown here is derived from an EMBL/GenBank/DDBJ whole genome shotgun (WGS) entry which is preliminary data.</text>
</comment>
<organism evidence="2 3">
    <name type="scientific">Polyplax serrata</name>
    <name type="common">Common mouse louse</name>
    <dbReference type="NCBI Taxonomy" id="468196"/>
    <lineage>
        <taxon>Eukaryota</taxon>
        <taxon>Metazoa</taxon>
        <taxon>Ecdysozoa</taxon>
        <taxon>Arthropoda</taxon>
        <taxon>Hexapoda</taxon>
        <taxon>Insecta</taxon>
        <taxon>Pterygota</taxon>
        <taxon>Neoptera</taxon>
        <taxon>Paraneoptera</taxon>
        <taxon>Psocodea</taxon>
        <taxon>Troctomorpha</taxon>
        <taxon>Phthiraptera</taxon>
        <taxon>Anoplura</taxon>
        <taxon>Polyplacidae</taxon>
        <taxon>Polyplax</taxon>
    </lineage>
</organism>
<proteinExistence type="predicted"/>
<feature type="region of interest" description="Disordered" evidence="1">
    <location>
        <begin position="1"/>
        <end position="76"/>
    </location>
</feature>
<evidence type="ECO:0000256" key="1">
    <source>
        <dbReference type="SAM" id="MobiDB-lite"/>
    </source>
</evidence>
<dbReference type="Proteomes" id="UP001372834">
    <property type="component" value="Unassembled WGS sequence"/>
</dbReference>
<dbReference type="EMBL" id="JAWJWE010000006">
    <property type="protein sequence ID" value="KAK6633002.1"/>
    <property type="molecule type" value="Genomic_DNA"/>
</dbReference>
<protein>
    <submittedName>
        <fullName evidence="2">Uncharacterized protein</fullName>
    </submittedName>
</protein>
<name>A0AAN8P5J1_POLSC</name>